<evidence type="ECO:0000256" key="3">
    <source>
        <dbReference type="ARBA" id="ARBA00023002"/>
    </source>
</evidence>
<dbReference type="Proteomes" id="UP000193642">
    <property type="component" value="Unassembled WGS sequence"/>
</dbReference>
<reference evidence="7 8" key="1">
    <citation type="submission" date="2016-07" db="EMBL/GenBank/DDBJ databases">
        <title>Pervasive Adenine N6-methylation of Active Genes in Fungi.</title>
        <authorList>
            <consortium name="DOE Joint Genome Institute"/>
            <person name="Mondo S.J."/>
            <person name="Dannebaum R.O."/>
            <person name="Kuo R.C."/>
            <person name="Labutti K."/>
            <person name="Haridas S."/>
            <person name="Kuo A."/>
            <person name="Salamov A."/>
            <person name="Ahrendt S.R."/>
            <person name="Lipzen A."/>
            <person name="Sullivan W."/>
            <person name="Andreopoulos W.B."/>
            <person name="Clum A."/>
            <person name="Lindquist E."/>
            <person name="Daum C."/>
            <person name="Ramamoorthy G.K."/>
            <person name="Gryganskyi A."/>
            <person name="Culley D."/>
            <person name="Magnuson J.K."/>
            <person name="James T.Y."/>
            <person name="O'Malley M.A."/>
            <person name="Stajich J.E."/>
            <person name="Spatafora J.W."/>
            <person name="Visel A."/>
            <person name="Grigoriev I.V."/>
        </authorList>
    </citation>
    <scope>NUCLEOTIDE SEQUENCE [LARGE SCALE GENOMIC DNA]</scope>
    <source>
        <strain evidence="7 8">JEL800</strain>
    </source>
</reference>
<evidence type="ECO:0000313" key="7">
    <source>
        <dbReference type="EMBL" id="ORY28243.1"/>
    </source>
</evidence>
<dbReference type="GO" id="GO:0016705">
    <property type="term" value="F:oxidoreductase activity, acting on paired donors, with incorporation or reduction of molecular oxygen"/>
    <property type="evidence" value="ECO:0007669"/>
    <property type="project" value="InterPro"/>
</dbReference>
<protein>
    <submittedName>
        <fullName evidence="7">Cytochrome P450</fullName>
    </submittedName>
</protein>
<keyword evidence="8" id="KW-1185">Reference proteome</keyword>
<dbReference type="EMBL" id="MCGO01000096">
    <property type="protein sequence ID" value="ORY28243.1"/>
    <property type="molecule type" value="Genomic_DNA"/>
</dbReference>
<dbReference type="GO" id="GO:0005506">
    <property type="term" value="F:iron ion binding"/>
    <property type="evidence" value="ECO:0007669"/>
    <property type="project" value="InterPro"/>
</dbReference>
<keyword evidence="2 5" id="KW-0479">Metal-binding</keyword>
<dbReference type="GO" id="GO:0004497">
    <property type="term" value="F:monooxygenase activity"/>
    <property type="evidence" value="ECO:0007669"/>
    <property type="project" value="InterPro"/>
</dbReference>
<dbReference type="PRINTS" id="PR00463">
    <property type="entry name" value="EP450I"/>
</dbReference>
<comment type="caution">
    <text evidence="7">The sequence shown here is derived from an EMBL/GenBank/DDBJ whole genome shotgun (WGS) entry which is preliminary data.</text>
</comment>
<feature type="binding site" description="axial binding residue" evidence="5">
    <location>
        <position position="446"/>
    </location>
    <ligand>
        <name>heme</name>
        <dbReference type="ChEBI" id="CHEBI:30413"/>
    </ligand>
    <ligandPart>
        <name>Fe</name>
        <dbReference type="ChEBI" id="CHEBI:18248"/>
    </ligandPart>
</feature>
<evidence type="ECO:0000256" key="5">
    <source>
        <dbReference type="PIRSR" id="PIRSR602401-1"/>
    </source>
</evidence>
<keyword evidence="3" id="KW-0560">Oxidoreductase</keyword>
<dbReference type="GO" id="GO:0020037">
    <property type="term" value="F:heme binding"/>
    <property type="evidence" value="ECO:0007669"/>
    <property type="project" value="InterPro"/>
</dbReference>
<dbReference type="Pfam" id="PF00067">
    <property type="entry name" value="p450"/>
    <property type="match status" value="1"/>
</dbReference>
<dbReference type="SUPFAM" id="SSF48264">
    <property type="entry name" value="Cytochrome P450"/>
    <property type="match status" value="1"/>
</dbReference>
<dbReference type="OrthoDB" id="1470350at2759"/>
<name>A0A1Y2B0A4_9FUNG</name>
<dbReference type="AlphaFoldDB" id="A0A1Y2B0A4"/>
<keyword evidence="6" id="KW-0812">Transmembrane</keyword>
<dbReference type="PANTHER" id="PTHR24296">
    <property type="entry name" value="CYTOCHROME P450"/>
    <property type="match status" value="1"/>
</dbReference>
<organism evidence="7 8">
    <name type="scientific">Rhizoclosmatium globosum</name>
    <dbReference type="NCBI Taxonomy" id="329046"/>
    <lineage>
        <taxon>Eukaryota</taxon>
        <taxon>Fungi</taxon>
        <taxon>Fungi incertae sedis</taxon>
        <taxon>Chytridiomycota</taxon>
        <taxon>Chytridiomycota incertae sedis</taxon>
        <taxon>Chytridiomycetes</taxon>
        <taxon>Chytridiales</taxon>
        <taxon>Chytriomycetaceae</taxon>
        <taxon>Rhizoclosmatium</taxon>
    </lineage>
</organism>
<gene>
    <name evidence="7" type="ORF">BCR33DRAFT_686149</name>
</gene>
<keyword evidence="6" id="KW-1133">Transmembrane helix</keyword>
<dbReference type="InterPro" id="IPR002401">
    <property type="entry name" value="Cyt_P450_E_grp-I"/>
</dbReference>
<feature type="transmembrane region" description="Helical" evidence="6">
    <location>
        <begin position="7"/>
        <end position="26"/>
    </location>
</feature>
<accession>A0A1Y2B0A4</accession>
<evidence type="ECO:0000313" key="8">
    <source>
        <dbReference type="Proteomes" id="UP000193642"/>
    </source>
</evidence>
<dbReference type="STRING" id="329046.A0A1Y2B0A4"/>
<keyword evidence="6" id="KW-0472">Membrane</keyword>
<dbReference type="Gene3D" id="1.10.630.10">
    <property type="entry name" value="Cytochrome P450"/>
    <property type="match status" value="1"/>
</dbReference>
<evidence type="ECO:0000256" key="1">
    <source>
        <dbReference type="ARBA" id="ARBA00010617"/>
    </source>
</evidence>
<proteinExistence type="inferred from homology"/>
<evidence type="ECO:0000256" key="6">
    <source>
        <dbReference type="SAM" id="Phobius"/>
    </source>
</evidence>
<comment type="cofactor">
    <cofactor evidence="5">
        <name>heme</name>
        <dbReference type="ChEBI" id="CHEBI:30413"/>
    </cofactor>
</comment>
<evidence type="ECO:0000256" key="2">
    <source>
        <dbReference type="ARBA" id="ARBA00022723"/>
    </source>
</evidence>
<dbReference type="InterPro" id="IPR001128">
    <property type="entry name" value="Cyt_P450"/>
</dbReference>
<sequence>MDNASNSNLVITSAVAATAIFLTYLYRNDPIFLTGNTNQKHLHRVGGAIPFLGDAGVVSKQMERFHDFTVEMFERHNNQSWMLKLFFSPVTIVTNDPSNVECVLKNKFTVFDKGPRFQSVFRDLLGHGIFNADGEEWKSQRKLAANIFNVKNFKDYVRNVFSTEMESFSKVLDTHVETGETFDLQELFFRFTFDSFTHIGFGVDVGTMSTAGTIPFMAAFDAVQKRTSIRMFTPLWSYVEYWNGEAKINEQQIKLIRDFGHSIVKQKRESGVEGENDLLALLMKVKGENGEPPSDELLVDYALNFLLAGRDTTACALSWAIFMLHQNPHAYSALMNEINEVVGNSSPTYEQIRTEMPYANAVFHETLRLYPSVPSNMKQANEDVTLPDGTFVPKGCTVAWSPYAMGRTAAIWGDDAKEFKPERWLKMEKLPSPFDYPAFQAGPRVCLGKSMAELEGVYVLVELMRRYKIEVVNEKDVTYAFTVLLPMKNGLMVKCSLRE</sequence>
<keyword evidence="5" id="KW-0349">Heme</keyword>
<dbReference type="InterPro" id="IPR036396">
    <property type="entry name" value="Cyt_P450_sf"/>
</dbReference>
<keyword evidence="4 5" id="KW-0408">Iron</keyword>
<dbReference type="PRINTS" id="PR00385">
    <property type="entry name" value="P450"/>
</dbReference>
<comment type="similarity">
    <text evidence="1">Belongs to the cytochrome P450 family.</text>
</comment>
<evidence type="ECO:0000256" key="4">
    <source>
        <dbReference type="ARBA" id="ARBA00023004"/>
    </source>
</evidence>